<sequence>MKLLLARARSATALVAPSVPPMEVADAPVNGHCVLEKVAALPVSAWRYAWEPPHVRHLGPMAQDFKAAFGLGRTDKAIAVVDAFGVALVAIQALHRRIEELEQKLDRADTAV</sequence>
<reference evidence="2" key="1">
    <citation type="journal article" date="2014" name="Int. J. Syst. Evol. Microbiol.">
        <title>Complete genome sequence of Corynebacterium casei LMG S-19264T (=DSM 44701T), isolated from a smear-ripened cheese.</title>
        <authorList>
            <consortium name="US DOE Joint Genome Institute (JGI-PGF)"/>
            <person name="Walter F."/>
            <person name="Albersmeier A."/>
            <person name="Kalinowski J."/>
            <person name="Ruckert C."/>
        </authorList>
    </citation>
    <scope>NUCLEOTIDE SEQUENCE</scope>
    <source>
        <strain evidence="2">JCM 4059</strain>
    </source>
</reference>
<comment type="caution">
    <text evidence="2">The sequence shown here is derived from an EMBL/GenBank/DDBJ whole genome shotgun (WGS) entry which is preliminary data.</text>
</comment>
<evidence type="ECO:0000313" key="2">
    <source>
        <dbReference type="EMBL" id="GHF42068.1"/>
    </source>
</evidence>
<keyword evidence="3" id="KW-1185">Reference proteome</keyword>
<feature type="domain" description="Peptidase S74" evidence="1">
    <location>
        <begin position="34"/>
        <end position="69"/>
    </location>
</feature>
<dbReference type="InterPro" id="IPR030392">
    <property type="entry name" value="S74_ICA"/>
</dbReference>
<evidence type="ECO:0000259" key="1">
    <source>
        <dbReference type="Pfam" id="PF13884"/>
    </source>
</evidence>
<evidence type="ECO:0000313" key="3">
    <source>
        <dbReference type="Proteomes" id="UP000638313"/>
    </source>
</evidence>
<organism evidence="2 3">
    <name type="scientific">Streptomyces mashuensis</name>
    <dbReference type="NCBI Taxonomy" id="33904"/>
    <lineage>
        <taxon>Bacteria</taxon>
        <taxon>Bacillati</taxon>
        <taxon>Actinomycetota</taxon>
        <taxon>Actinomycetes</taxon>
        <taxon>Kitasatosporales</taxon>
        <taxon>Streptomycetaceae</taxon>
        <taxon>Streptomyces</taxon>
    </lineage>
</organism>
<gene>
    <name evidence="2" type="ORF">GCM10010218_23970</name>
</gene>
<proteinExistence type="predicted"/>
<protein>
    <recommendedName>
        <fullName evidence="1">Peptidase S74 domain-containing protein</fullName>
    </recommendedName>
</protein>
<dbReference type="Pfam" id="PF13884">
    <property type="entry name" value="Peptidase_S74"/>
    <property type="match status" value="1"/>
</dbReference>
<accession>A0A919B1G2</accession>
<dbReference type="EMBL" id="BNBD01000004">
    <property type="protein sequence ID" value="GHF42068.1"/>
    <property type="molecule type" value="Genomic_DNA"/>
</dbReference>
<dbReference type="Proteomes" id="UP000638313">
    <property type="component" value="Unassembled WGS sequence"/>
</dbReference>
<reference evidence="2" key="2">
    <citation type="submission" date="2020-09" db="EMBL/GenBank/DDBJ databases">
        <authorList>
            <person name="Sun Q."/>
            <person name="Ohkuma M."/>
        </authorList>
    </citation>
    <scope>NUCLEOTIDE SEQUENCE</scope>
    <source>
        <strain evidence="2">JCM 4059</strain>
    </source>
</reference>
<dbReference type="RefSeq" id="WP_190129517.1">
    <property type="nucleotide sequence ID" value="NZ_BNBD01000004.1"/>
</dbReference>
<dbReference type="AlphaFoldDB" id="A0A919B1G2"/>
<name>A0A919B1G2_9ACTN</name>